<accession>A0A2S5RFS7</accession>
<dbReference type="AlphaFoldDB" id="A0A2S5RFS7"/>
<keyword evidence="2" id="KW-1185">Reference proteome</keyword>
<dbReference type="STRING" id="1399797.GCA_000518285_00736"/>
<dbReference type="NCBIfam" id="TIGR02167">
    <property type="entry name" value="Liste_lipo_26"/>
    <property type="match status" value="10"/>
</dbReference>
<sequence>MLRGTTASVVACNKHEHKKININTQIKNKDLGELDNNQEQTIRDAIVNKNPEAKSVTFDVANITKTDADIIGTGDYEGTLKVSFTTKQDIHVDIQATALGLLDNENPDTIKQAIFDKNPNAKQDTFDVTQITISHAELKGTGHYSGTEEVTYTVKKEIHNFITTTELDPIELSEESMIRTAIIAKNPDAKLAKFTIKDITRNSATVVGTEDFYGQVNISFHAAKGNVSDLSKAMQKFLNQEDKQLHTLAEVQTQMKIIAPDADDVTITVKVEDQSIGAIGFEFNANKSQHYFDDMVLYQVINKNVNSKTICIDPLTNKIVEVPSGSALPANVTTIINIGWEETTKQAINHLPQTVTHLPDYISPNILNISYLLSGLGDVGDICDWDTTHIVNMANLFENNLTFDSDISNWNTANVASMGNMFKGASAFNQDISQWNTSNVTDMNNMFNGASVFNQDLSKWNTSKLTNLDLMFHQATNFNGNISTWNTSRVTTMNRVFNSAAAFNQDVSKWNTTNVTIMSSMFDGASAFNQDLSKWDTSKVTDMSYMFHQATNFNGNITTWNTQSVTSMQHMFDEASVFNQDLSKWNTSKITNLDFMFHKAANFNGNISTWDTSQVTTMDRIFNGATAFNQDISKWNTTNVTIMSCVFDGAGAFDQDLSKWDTSKVTDMNYMFHLATNFNGNITTWNTQNVTTMNSMFSGTTKFNQDISKWNTAKVTQMDEMFKDNQVFAQDLSKWNVDAVTSHQNFTNNSNWPKEKQPHFKL</sequence>
<evidence type="ECO:0000313" key="2">
    <source>
        <dbReference type="Proteomes" id="UP000237865"/>
    </source>
</evidence>
<dbReference type="EMBL" id="PHNE01000001">
    <property type="protein sequence ID" value="PPE06151.1"/>
    <property type="molecule type" value="Genomic_DNA"/>
</dbReference>
<gene>
    <name evidence="1" type="ORF">ELUCI_v1c04420</name>
</gene>
<name>A0A2S5RFS7_9MOLU</name>
<organism evidence="1 2">
    <name type="scientific">Williamsoniiplasma lucivorax</name>
    <dbReference type="NCBI Taxonomy" id="209274"/>
    <lineage>
        <taxon>Bacteria</taxon>
        <taxon>Bacillati</taxon>
        <taxon>Mycoplasmatota</taxon>
        <taxon>Mollicutes</taxon>
        <taxon>Entomoplasmatales</taxon>
        <taxon>Williamsoniiplasma</taxon>
    </lineage>
</organism>
<dbReference type="InterPro" id="IPR011889">
    <property type="entry name" value="Liste_lipo_26"/>
</dbReference>
<reference evidence="1 2" key="1">
    <citation type="submission" date="2017-11" db="EMBL/GenBank/DDBJ databases">
        <title>Genome sequence of Entomoplasma lucivorax PIPN-2 (ATCC 49196).</title>
        <authorList>
            <person name="Lo W.-S."/>
            <person name="Gasparich G.E."/>
            <person name="Kuo C.-H."/>
        </authorList>
    </citation>
    <scope>NUCLEOTIDE SEQUENCE [LARGE SCALE GENOMIC DNA]</scope>
    <source>
        <strain evidence="1 2">PIPN-2</strain>
    </source>
</reference>
<evidence type="ECO:0008006" key="3">
    <source>
        <dbReference type="Google" id="ProtNLM"/>
    </source>
</evidence>
<protein>
    <recommendedName>
        <fullName evidence="3">Lipoprotein</fullName>
    </recommendedName>
</protein>
<proteinExistence type="predicted"/>
<comment type="caution">
    <text evidence="1">The sequence shown here is derived from an EMBL/GenBank/DDBJ whole genome shotgun (WGS) entry which is preliminary data.</text>
</comment>
<dbReference type="InterPro" id="IPR005046">
    <property type="entry name" value="DUF285"/>
</dbReference>
<evidence type="ECO:0000313" key="1">
    <source>
        <dbReference type="EMBL" id="PPE06151.1"/>
    </source>
</evidence>
<dbReference type="Proteomes" id="UP000237865">
    <property type="component" value="Unassembled WGS sequence"/>
</dbReference>
<dbReference type="Pfam" id="PF03382">
    <property type="entry name" value="DUF285"/>
    <property type="match status" value="2"/>
</dbReference>